<evidence type="ECO:0000313" key="2">
    <source>
        <dbReference type="Proteomes" id="UP000321612"/>
    </source>
</evidence>
<sequence>MQKEEYFIKNACYSVTKSYLCKQNNKRSLLGRKQRSQVARSFPNRYLFSCVNKVTSLFSDRYIFIIILQCKSQAFKSQFILF</sequence>
<proteinExistence type="predicted"/>
<keyword evidence="2" id="KW-1185">Reference proteome</keyword>
<name>A0A5C8GKH0_9BACT</name>
<reference evidence="2" key="1">
    <citation type="submission" date="2019-05" db="EMBL/GenBank/DDBJ databases">
        <title>Prevotella brunnea sp. nov., isolated from a wound of a patient.</title>
        <authorList>
            <person name="Buhl M."/>
        </authorList>
    </citation>
    <scope>NUCLEOTIDE SEQUENCE [LARGE SCALE GENOMIC DNA]</scope>
    <source>
        <strain evidence="2">A2672</strain>
    </source>
</reference>
<dbReference type="AlphaFoldDB" id="A0A5C8GKH0"/>
<accession>A0A5C8GKH0</accession>
<gene>
    <name evidence="1" type="ORF">ETF27_04715</name>
</gene>
<dbReference type="EMBL" id="SDIK01000031">
    <property type="protein sequence ID" value="TXJ62408.1"/>
    <property type="molecule type" value="Genomic_DNA"/>
</dbReference>
<organism evidence="1 2">
    <name type="scientific">Prevotella brunnea</name>
    <dbReference type="NCBI Taxonomy" id="2508867"/>
    <lineage>
        <taxon>Bacteria</taxon>
        <taxon>Pseudomonadati</taxon>
        <taxon>Bacteroidota</taxon>
        <taxon>Bacteroidia</taxon>
        <taxon>Bacteroidales</taxon>
        <taxon>Prevotellaceae</taxon>
        <taxon>Prevotella</taxon>
    </lineage>
</organism>
<comment type="caution">
    <text evidence="1">The sequence shown here is derived from an EMBL/GenBank/DDBJ whole genome shotgun (WGS) entry which is preliminary data.</text>
</comment>
<dbReference type="Proteomes" id="UP000321612">
    <property type="component" value="Unassembled WGS sequence"/>
</dbReference>
<evidence type="ECO:0000313" key="1">
    <source>
        <dbReference type="EMBL" id="TXJ62408.1"/>
    </source>
</evidence>
<protein>
    <submittedName>
        <fullName evidence="1">Uncharacterized protein</fullName>
    </submittedName>
</protein>